<dbReference type="InterPro" id="IPR050368">
    <property type="entry name" value="ClC-type_chloride_channel"/>
</dbReference>
<feature type="transmembrane region" description="Helical" evidence="11">
    <location>
        <begin position="245"/>
        <end position="268"/>
    </location>
</feature>
<reference evidence="14" key="2">
    <citation type="submission" date="2023-01" db="EMBL/GenBank/DDBJ databases">
        <title>Draft genome sequence of Sneathiella chinensis strain NBRC 103408.</title>
        <authorList>
            <person name="Sun Q."/>
            <person name="Mori K."/>
        </authorList>
    </citation>
    <scope>NUCLEOTIDE SEQUENCE</scope>
    <source>
        <strain evidence="14">NBRC 103408</strain>
    </source>
</reference>
<keyword evidence="10" id="KW-0129">CBS domain</keyword>
<evidence type="ECO:0000256" key="6">
    <source>
        <dbReference type="ARBA" id="ARBA00023136"/>
    </source>
</evidence>
<dbReference type="PRINTS" id="PR00762">
    <property type="entry name" value="CLCHANNEL"/>
</dbReference>
<dbReference type="PANTHER" id="PTHR43427:SF6">
    <property type="entry name" value="CHLORIDE CHANNEL PROTEIN CLC-E"/>
    <property type="match status" value="1"/>
</dbReference>
<evidence type="ECO:0000313" key="15">
    <source>
        <dbReference type="Proteomes" id="UP001161409"/>
    </source>
</evidence>
<dbReference type="EMBL" id="BSNF01000001">
    <property type="protein sequence ID" value="GLQ06021.1"/>
    <property type="molecule type" value="Genomic_DNA"/>
</dbReference>
<accession>A0ABQ5U3P2</accession>
<feature type="transmembrane region" description="Helical" evidence="11">
    <location>
        <begin position="74"/>
        <end position="92"/>
    </location>
</feature>
<dbReference type="SUPFAM" id="SSF54631">
    <property type="entry name" value="CBS-domain pair"/>
    <property type="match status" value="1"/>
</dbReference>
<feature type="transmembrane region" description="Helical" evidence="11">
    <location>
        <begin position="167"/>
        <end position="194"/>
    </location>
</feature>
<protein>
    <submittedName>
        <fullName evidence="14">Chloride channel protein</fullName>
    </submittedName>
</protein>
<dbReference type="InterPro" id="IPR001807">
    <property type="entry name" value="ClC"/>
</dbReference>
<dbReference type="InterPro" id="IPR014743">
    <property type="entry name" value="Cl-channel_core"/>
</dbReference>
<dbReference type="PANTHER" id="PTHR43427">
    <property type="entry name" value="CHLORIDE CHANNEL PROTEIN CLC-E"/>
    <property type="match status" value="1"/>
</dbReference>
<dbReference type="CDD" id="cd02205">
    <property type="entry name" value="CBS_pair_SF"/>
    <property type="match status" value="1"/>
</dbReference>
<keyword evidence="9" id="KW-0407">Ion channel</keyword>
<dbReference type="PROSITE" id="PS50035">
    <property type="entry name" value="PLD"/>
    <property type="match status" value="1"/>
</dbReference>
<dbReference type="Proteomes" id="UP001161409">
    <property type="component" value="Unassembled WGS sequence"/>
</dbReference>
<keyword evidence="3 11" id="KW-0812">Transmembrane</keyword>
<keyword evidence="4 11" id="KW-1133">Transmembrane helix</keyword>
<keyword evidence="7" id="KW-0869">Chloride channel</keyword>
<feature type="transmembrane region" description="Helical" evidence="11">
    <location>
        <begin position="120"/>
        <end position="140"/>
    </location>
</feature>
<dbReference type="Pfam" id="PF00654">
    <property type="entry name" value="Voltage_CLC"/>
    <property type="match status" value="1"/>
</dbReference>
<comment type="caution">
    <text evidence="14">The sequence shown here is derived from an EMBL/GenBank/DDBJ whole genome shotgun (WGS) entry which is preliminary data.</text>
</comment>
<dbReference type="Pfam" id="PF00571">
    <property type="entry name" value="CBS"/>
    <property type="match status" value="1"/>
</dbReference>
<name>A0ABQ5U3P2_9PROT</name>
<evidence type="ECO:0000256" key="4">
    <source>
        <dbReference type="ARBA" id="ARBA00022989"/>
    </source>
</evidence>
<feature type="transmembrane region" description="Helical" evidence="11">
    <location>
        <begin position="318"/>
        <end position="337"/>
    </location>
</feature>
<keyword evidence="8" id="KW-0868">Chloride</keyword>
<gene>
    <name evidence="14" type="ORF">GCM10007924_12420</name>
</gene>
<feature type="transmembrane region" description="Helical" evidence="11">
    <location>
        <begin position="206"/>
        <end position="225"/>
    </location>
</feature>
<dbReference type="InterPro" id="IPR046342">
    <property type="entry name" value="CBS_dom_sf"/>
</dbReference>
<feature type="transmembrane region" description="Helical" evidence="11">
    <location>
        <begin position="374"/>
        <end position="400"/>
    </location>
</feature>
<keyword evidence="2" id="KW-0813">Transport</keyword>
<dbReference type="Gene3D" id="1.10.3080.10">
    <property type="entry name" value="Clc chloride channel"/>
    <property type="match status" value="1"/>
</dbReference>
<dbReference type="Gene3D" id="3.10.580.10">
    <property type="entry name" value="CBS-domain"/>
    <property type="match status" value="1"/>
</dbReference>
<feature type="transmembrane region" description="Helical" evidence="11">
    <location>
        <begin position="280"/>
        <end position="298"/>
    </location>
</feature>
<evidence type="ECO:0000313" key="14">
    <source>
        <dbReference type="EMBL" id="GLQ06021.1"/>
    </source>
</evidence>
<dbReference type="RefSeq" id="WP_169559973.1">
    <property type="nucleotide sequence ID" value="NZ_BSNF01000001.1"/>
</dbReference>
<keyword evidence="5" id="KW-0406">Ion transport</keyword>
<dbReference type="InterPro" id="IPR001736">
    <property type="entry name" value="PLipase_D/transphosphatidylase"/>
</dbReference>
<feature type="domain" description="PLD phosphodiesterase" evidence="12">
    <location>
        <begin position="482"/>
        <end position="510"/>
    </location>
</feature>
<sequence>MVFSSDNLPKKGVLSSIRLAGGNVSLKLMICAVIAGLLGGYGALAFRFAIGEIQNLFYGFDSELVVSGVAELPWWQIVAAPVIGGLIVGLFLQYCMPGKRGQGVADVIEAVMIKRGKMKLWPGIAAFFVSALSLGAGTSGGREGPVVHLSATMASQLGQRLRLPSSYYLTLIGCGVASGVAASFNAPIAGMFFALEVVIGSLATQAVAPIVLASVIGTVVSRIHVGDFPAFIIPNYNIVSWWELPAIAILGIVSAIVALLFIWSMGFAERTIDRFKIPEILRPASGGLVLGGIAVFFPQIIGVGYEATDNALNENYDLLLLLSLIIIKTIAVGITMGSRFGGGFFSPSLFIGAMTGGAFGIIATSVFPELSASHGLYAIIGMTAVASSVLGAPISTILIVFELTGDYKIGIAVMVAVSVATLITKQIYGRSIFQTQLARRNVDVWESRALRYLKFRQVRGIMDKEFSEIPTSSPLSEVRKIIGQLPHQKLVAVDPTNKAFVGMINFSNLKAHILADEIDRDLTVADITSRDIPVIFPESSLKSALMIMEKSGLECLPVIDSAADARIVGLLHYRKLLSEYNQALLNSQDETSGKMFP</sequence>
<dbReference type="InterPro" id="IPR000644">
    <property type="entry name" value="CBS_dom"/>
</dbReference>
<reference evidence="14" key="1">
    <citation type="journal article" date="2014" name="Int. J. Syst. Evol. Microbiol.">
        <title>Complete genome of a new Firmicutes species belonging to the dominant human colonic microbiota ('Ruminococcus bicirculans') reveals two chromosomes and a selective capacity to utilize plant glucans.</title>
        <authorList>
            <consortium name="NISC Comparative Sequencing Program"/>
            <person name="Wegmann U."/>
            <person name="Louis P."/>
            <person name="Goesmann A."/>
            <person name="Henrissat B."/>
            <person name="Duncan S.H."/>
            <person name="Flint H.J."/>
        </authorList>
    </citation>
    <scope>NUCLEOTIDE SEQUENCE</scope>
    <source>
        <strain evidence="14">NBRC 103408</strain>
    </source>
</reference>
<evidence type="ECO:0000256" key="2">
    <source>
        <dbReference type="ARBA" id="ARBA00022448"/>
    </source>
</evidence>
<evidence type="ECO:0000256" key="11">
    <source>
        <dbReference type="SAM" id="Phobius"/>
    </source>
</evidence>
<evidence type="ECO:0000256" key="5">
    <source>
        <dbReference type="ARBA" id="ARBA00023065"/>
    </source>
</evidence>
<evidence type="ECO:0000256" key="7">
    <source>
        <dbReference type="ARBA" id="ARBA00023173"/>
    </source>
</evidence>
<evidence type="ECO:0000256" key="9">
    <source>
        <dbReference type="ARBA" id="ARBA00023303"/>
    </source>
</evidence>
<keyword evidence="6 11" id="KW-0472">Membrane</keyword>
<proteinExistence type="predicted"/>
<feature type="transmembrane region" description="Helical" evidence="11">
    <location>
        <begin position="407"/>
        <end position="428"/>
    </location>
</feature>
<feature type="transmembrane region" description="Helical" evidence="11">
    <location>
        <begin position="28"/>
        <end position="50"/>
    </location>
</feature>
<dbReference type="SUPFAM" id="SSF81340">
    <property type="entry name" value="Clc chloride channel"/>
    <property type="match status" value="1"/>
</dbReference>
<evidence type="ECO:0000259" key="12">
    <source>
        <dbReference type="PROSITE" id="PS50035"/>
    </source>
</evidence>
<dbReference type="PROSITE" id="PS51371">
    <property type="entry name" value="CBS"/>
    <property type="match status" value="1"/>
</dbReference>
<feature type="transmembrane region" description="Helical" evidence="11">
    <location>
        <begin position="349"/>
        <end position="368"/>
    </location>
</feature>
<evidence type="ECO:0000256" key="1">
    <source>
        <dbReference type="ARBA" id="ARBA00004141"/>
    </source>
</evidence>
<evidence type="ECO:0000256" key="3">
    <source>
        <dbReference type="ARBA" id="ARBA00022692"/>
    </source>
</evidence>
<keyword evidence="15" id="KW-1185">Reference proteome</keyword>
<evidence type="ECO:0000256" key="10">
    <source>
        <dbReference type="PROSITE-ProRule" id="PRU00703"/>
    </source>
</evidence>
<comment type="subcellular location">
    <subcellularLocation>
        <location evidence="1">Membrane</location>
        <topology evidence="1">Multi-pass membrane protein</topology>
    </subcellularLocation>
</comment>
<evidence type="ECO:0000256" key="8">
    <source>
        <dbReference type="ARBA" id="ARBA00023214"/>
    </source>
</evidence>
<evidence type="ECO:0000259" key="13">
    <source>
        <dbReference type="PROSITE" id="PS51371"/>
    </source>
</evidence>
<organism evidence="14 15">
    <name type="scientific">Sneathiella chinensis</name>
    <dbReference type="NCBI Taxonomy" id="349750"/>
    <lineage>
        <taxon>Bacteria</taxon>
        <taxon>Pseudomonadati</taxon>
        <taxon>Pseudomonadota</taxon>
        <taxon>Alphaproteobacteria</taxon>
        <taxon>Sneathiellales</taxon>
        <taxon>Sneathiellaceae</taxon>
        <taxon>Sneathiella</taxon>
    </lineage>
</organism>
<feature type="domain" description="CBS" evidence="13">
    <location>
        <begin position="527"/>
        <end position="590"/>
    </location>
</feature>
<dbReference type="CDD" id="cd00400">
    <property type="entry name" value="Voltage_gated_ClC"/>
    <property type="match status" value="1"/>
</dbReference>